<sequence length="166" mass="18769">MMSSICKRKYSRGRYRRGSSQWVFGGVERGVGAFLIPYFTCSFFIGFPMLYMELSLGQFCRVGPAVVVYGRVRPFLQGIGWIMVNMALIVSLYYNMIVGWTIIYLYKIVTGQAYQWSSCINQFNTPYCTSSLEDDRCTRELEGSLAIARLQSNSSISAFISTGLAI</sequence>
<reference evidence="10" key="1">
    <citation type="submission" date="2022-11" db="UniProtKB">
        <authorList>
            <consortium name="WormBaseParasite"/>
        </authorList>
    </citation>
    <scope>IDENTIFICATION</scope>
</reference>
<keyword evidence="7" id="KW-1015">Disulfide bond</keyword>
<proteinExistence type="predicted"/>
<evidence type="ECO:0000256" key="7">
    <source>
        <dbReference type="PIRSR" id="PIRSR600175-2"/>
    </source>
</evidence>
<evidence type="ECO:0000313" key="10">
    <source>
        <dbReference type="WBParaSite" id="jg26798"/>
    </source>
</evidence>
<keyword evidence="6 8" id="KW-0472">Membrane</keyword>
<dbReference type="PRINTS" id="PR00176">
    <property type="entry name" value="NANEUSMPORT"/>
</dbReference>
<keyword evidence="9" id="KW-1185">Reference proteome</keyword>
<evidence type="ECO:0000256" key="6">
    <source>
        <dbReference type="ARBA" id="ARBA00023136"/>
    </source>
</evidence>
<evidence type="ECO:0000256" key="8">
    <source>
        <dbReference type="SAM" id="Phobius"/>
    </source>
</evidence>
<evidence type="ECO:0000256" key="4">
    <source>
        <dbReference type="ARBA" id="ARBA00022847"/>
    </source>
</evidence>
<evidence type="ECO:0000256" key="1">
    <source>
        <dbReference type="ARBA" id="ARBA00004141"/>
    </source>
</evidence>
<dbReference type="GO" id="GO:0005332">
    <property type="term" value="F:gamma-aminobutyric acid:sodium:chloride symporter activity"/>
    <property type="evidence" value="ECO:0007669"/>
    <property type="project" value="TreeGrafter"/>
</dbReference>
<dbReference type="PANTHER" id="PTHR11616">
    <property type="entry name" value="SODIUM/CHLORIDE DEPENDENT TRANSPORTER"/>
    <property type="match status" value="1"/>
</dbReference>
<organism evidence="9 10">
    <name type="scientific">Ditylenchus dipsaci</name>
    <dbReference type="NCBI Taxonomy" id="166011"/>
    <lineage>
        <taxon>Eukaryota</taxon>
        <taxon>Metazoa</taxon>
        <taxon>Ecdysozoa</taxon>
        <taxon>Nematoda</taxon>
        <taxon>Chromadorea</taxon>
        <taxon>Rhabditida</taxon>
        <taxon>Tylenchina</taxon>
        <taxon>Tylenchomorpha</taxon>
        <taxon>Sphaerularioidea</taxon>
        <taxon>Anguinidae</taxon>
        <taxon>Anguininae</taxon>
        <taxon>Ditylenchus</taxon>
    </lineage>
</organism>
<feature type="transmembrane region" description="Helical" evidence="8">
    <location>
        <begin position="79"/>
        <end position="106"/>
    </location>
</feature>
<dbReference type="InterPro" id="IPR000175">
    <property type="entry name" value="Na/ntran_symport"/>
</dbReference>
<dbReference type="AlphaFoldDB" id="A0A915E483"/>
<dbReference type="GO" id="GO:0043005">
    <property type="term" value="C:neuron projection"/>
    <property type="evidence" value="ECO:0007669"/>
    <property type="project" value="TreeGrafter"/>
</dbReference>
<evidence type="ECO:0000256" key="5">
    <source>
        <dbReference type="ARBA" id="ARBA00022989"/>
    </source>
</evidence>
<evidence type="ECO:0000313" key="9">
    <source>
        <dbReference type="Proteomes" id="UP000887574"/>
    </source>
</evidence>
<feature type="transmembrane region" description="Helical" evidence="8">
    <location>
        <begin position="21"/>
        <end position="47"/>
    </location>
</feature>
<evidence type="ECO:0000256" key="2">
    <source>
        <dbReference type="ARBA" id="ARBA00022448"/>
    </source>
</evidence>
<dbReference type="Proteomes" id="UP000887574">
    <property type="component" value="Unplaced"/>
</dbReference>
<dbReference type="GO" id="GO:0005886">
    <property type="term" value="C:plasma membrane"/>
    <property type="evidence" value="ECO:0007669"/>
    <property type="project" value="TreeGrafter"/>
</dbReference>
<comment type="subcellular location">
    <subcellularLocation>
        <location evidence="1">Membrane</location>
        <topology evidence="1">Multi-pass membrane protein</topology>
    </subcellularLocation>
</comment>
<name>A0A915E483_9BILA</name>
<dbReference type="InterPro" id="IPR037272">
    <property type="entry name" value="SNS_sf"/>
</dbReference>
<dbReference type="WBParaSite" id="jg26798">
    <property type="protein sequence ID" value="jg26798"/>
    <property type="gene ID" value="jg26798"/>
</dbReference>
<dbReference type="PANTHER" id="PTHR11616:SF265">
    <property type="entry name" value="TRANSPORTER"/>
    <property type="match status" value="1"/>
</dbReference>
<keyword evidence="3 8" id="KW-0812">Transmembrane</keyword>
<accession>A0A915E483</accession>
<dbReference type="PROSITE" id="PS50267">
    <property type="entry name" value="NA_NEUROTRAN_SYMP_3"/>
    <property type="match status" value="1"/>
</dbReference>
<keyword evidence="4" id="KW-0769">Symport</keyword>
<keyword evidence="2" id="KW-0813">Transport</keyword>
<evidence type="ECO:0000256" key="3">
    <source>
        <dbReference type="ARBA" id="ARBA00022692"/>
    </source>
</evidence>
<dbReference type="Pfam" id="PF00209">
    <property type="entry name" value="SNF"/>
    <property type="match status" value="1"/>
</dbReference>
<feature type="disulfide bond" evidence="7">
    <location>
        <begin position="119"/>
        <end position="128"/>
    </location>
</feature>
<protein>
    <submittedName>
        <fullName evidence="10">Uncharacterized protein</fullName>
    </submittedName>
</protein>
<keyword evidence="5 8" id="KW-1133">Transmembrane helix</keyword>
<dbReference type="SUPFAM" id="SSF161070">
    <property type="entry name" value="SNF-like"/>
    <property type="match status" value="1"/>
</dbReference>